<sequence length="152" mass="17059">MRKKFKVLFICMFVLLGMVGCSAKVGKSMSFTYSVDTGDKVKLTLDTSDNYKLTSELPFSILKDEETLSQGKFITEESYSQLVDTVKSDEKATLIDSGNKEGNEYIFWSYNESEYNYAVLISDSETGVIIGNPVSEESAKECFEKIDISKVE</sequence>
<dbReference type="PROSITE" id="PS51257">
    <property type="entry name" value="PROKAR_LIPOPROTEIN"/>
    <property type="match status" value="1"/>
</dbReference>
<evidence type="ECO:0008006" key="4">
    <source>
        <dbReference type="Google" id="ProtNLM"/>
    </source>
</evidence>
<dbReference type="OrthoDB" id="2066800at2"/>
<protein>
    <recommendedName>
        <fullName evidence="4">Lipoprotein</fullName>
    </recommendedName>
</protein>
<gene>
    <name evidence="2" type="ORF">E5347_16565</name>
</gene>
<accession>A0A4S2DDH8</accession>
<reference evidence="2 3" key="1">
    <citation type="submission" date="2019-04" db="EMBL/GenBank/DDBJ databases">
        <title>Microbes associate with the intestines of laboratory mice.</title>
        <authorList>
            <person name="Navarre W."/>
            <person name="Wong E."/>
            <person name="Huang K."/>
            <person name="Tropini C."/>
            <person name="Ng K."/>
            <person name="Yu B."/>
        </authorList>
    </citation>
    <scope>NUCLEOTIDE SEQUENCE [LARGE SCALE GENOMIC DNA]</scope>
    <source>
        <strain evidence="2 3">NM50_B9-20</strain>
    </source>
</reference>
<feature type="chain" id="PRO_5020248505" description="Lipoprotein" evidence="1">
    <location>
        <begin position="24"/>
        <end position="152"/>
    </location>
</feature>
<dbReference type="RefSeq" id="WP_136008332.1">
    <property type="nucleotide sequence ID" value="NZ_SRYR01000023.1"/>
</dbReference>
<evidence type="ECO:0000313" key="3">
    <source>
        <dbReference type="Proteomes" id="UP000306888"/>
    </source>
</evidence>
<dbReference type="AlphaFoldDB" id="A0A4S2DDH8"/>
<evidence type="ECO:0000256" key="1">
    <source>
        <dbReference type="SAM" id="SignalP"/>
    </source>
</evidence>
<dbReference type="EMBL" id="SRYR01000023">
    <property type="protein sequence ID" value="TGY38961.1"/>
    <property type="molecule type" value="Genomic_DNA"/>
</dbReference>
<keyword evidence="3" id="KW-1185">Reference proteome</keyword>
<comment type="caution">
    <text evidence="2">The sequence shown here is derived from an EMBL/GenBank/DDBJ whole genome shotgun (WGS) entry which is preliminary data.</text>
</comment>
<organism evidence="2 3">
    <name type="scientific">Clostridium sartagoforme</name>
    <dbReference type="NCBI Taxonomy" id="84031"/>
    <lineage>
        <taxon>Bacteria</taxon>
        <taxon>Bacillati</taxon>
        <taxon>Bacillota</taxon>
        <taxon>Clostridia</taxon>
        <taxon>Eubacteriales</taxon>
        <taxon>Clostridiaceae</taxon>
        <taxon>Clostridium</taxon>
    </lineage>
</organism>
<name>A0A4S2DDH8_9CLOT</name>
<feature type="signal peptide" evidence="1">
    <location>
        <begin position="1"/>
        <end position="23"/>
    </location>
</feature>
<evidence type="ECO:0000313" key="2">
    <source>
        <dbReference type="EMBL" id="TGY38961.1"/>
    </source>
</evidence>
<dbReference type="Proteomes" id="UP000306888">
    <property type="component" value="Unassembled WGS sequence"/>
</dbReference>
<proteinExistence type="predicted"/>
<keyword evidence="1" id="KW-0732">Signal</keyword>